<comment type="caution">
    <text evidence="1">The sequence shown here is derived from an EMBL/GenBank/DDBJ whole genome shotgun (WGS) entry which is preliminary data.</text>
</comment>
<organism evidence="1 2">
    <name type="scientific">Neisseria subflava NJ9703</name>
    <dbReference type="NCBI Taxonomy" id="546268"/>
    <lineage>
        <taxon>Bacteria</taxon>
        <taxon>Pseudomonadati</taxon>
        <taxon>Pseudomonadota</taxon>
        <taxon>Betaproteobacteria</taxon>
        <taxon>Neisseriales</taxon>
        <taxon>Neisseriaceae</taxon>
        <taxon>Neisseria</taxon>
    </lineage>
</organism>
<protein>
    <submittedName>
        <fullName evidence="1">Uncharacterized protein</fullName>
    </submittedName>
</protein>
<dbReference type="Proteomes" id="UP000004621">
    <property type="component" value="Unassembled WGS sequence"/>
</dbReference>
<evidence type="ECO:0000313" key="2">
    <source>
        <dbReference type="Proteomes" id="UP000004621"/>
    </source>
</evidence>
<reference evidence="1 2" key="1">
    <citation type="submission" date="2010-01" db="EMBL/GenBank/DDBJ databases">
        <authorList>
            <person name="Weinstock G."/>
            <person name="Sodergren E."/>
            <person name="Clifton S."/>
            <person name="Fulton L."/>
            <person name="Fulton B."/>
            <person name="Courtney L."/>
            <person name="Fronick C."/>
            <person name="Harrison M."/>
            <person name="Strong C."/>
            <person name="Farmer C."/>
            <person name="Delahaunty K."/>
            <person name="Markovic C."/>
            <person name="Hall O."/>
            <person name="Minx P."/>
            <person name="Tomlinson C."/>
            <person name="Mitreva M."/>
            <person name="Nelson J."/>
            <person name="Hou S."/>
            <person name="Wollam A."/>
            <person name="Pepin K.H."/>
            <person name="Johnson M."/>
            <person name="Bhonagiri V."/>
            <person name="Nash W.E."/>
            <person name="Warren W."/>
            <person name="Chinwalla A."/>
            <person name="Mardis E.R."/>
            <person name="Wilson R.K."/>
        </authorList>
    </citation>
    <scope>NUCLEOTIDE SEQUENCE [LARGE SCALE GENOMIC DNA]</scope>
    <source>
        <strain evidence="1 2">NJ9703</strain>
    </source>
</reference>
<proteinExistence type="predicted"/>
<dbReference type="AlphaFoldDB" id="A0A9W5MZ99"/>
<dbReference type="EMBL" id="ACEO02000007">
    <property type="protein sequence ID" value="EFC51994.1"/>
    <property type="molecule type" value="Genomic_DNA"/>
</dbReference>
<accession>A0A9W5MZ99</accession>
<sequence length="47" mass="5494">MRIAAQYRAFFVKIKLGLFYTIVRSYASRTQTSTGRLKPCRLYVKCS</sequence>
<evidence type="ECO:0000313" key="1">
    <source>
        <dbReference type="EMBL" id="EFC51994.1"/>
    </source>
</evidence>
<name>A0A9W5MZ99_NEISU</name>
<gene>
    <name evidence="1" type="ORF">NEISUBOT_04702</name>
</gene>